<dbReference type="SUPFAM" id="SSF53067">
    <property type="entry name" value="Actin-like ATPase domain"/>
    <property type="match status" value="1"/>
</dbReference>
<dbReference type="OrthoDB" id="9759608at2"/>
<dbReference type="RefSeq" id="WP_065997136.1">
    <property type="nucleotide sequence ID" value="NZ_MDEO01000028.1"/>
</dbReference>
<name>A0A1C2E3B2_9HYPH</name>
<reference evidence="4 5" key="1">
    <citation type="submission" date="2016-08" db="EMBL/GenBank/DDBJ databases">
        <title>Whole genome sequence of Mesorhizobium sp. strain UASWS1009 isolated from industrial sewage.</title>
        <authorList>
            <person name="Crovadore J."/>
            <person name="Calmin G."/>
            <person name="Chablais R."/>
            <person name="Cochard B."/>
            <person name="Lefort F."/>
        </authorList>
    </citation>
    <scope>NUCLEOTIDE SEQUENCE [LARGE SCALE GENOMIC DNA]</scope>
    <source>
        <strain evidence="4 5">UASWS1009</strain>
    </source>
</reference>
<dbReference type="InterPro" id="IPR049517">
    <property type="entry name" value="ACX-like_C"/>
</dbReference>
<dbReference type="Pfam" id="PF01968">
    <property type="entry name" value="Hydantoinase_A"/>
    <property type="match status" value="1"/>
</dbReference>
<comment type="caution">
    <text evidence="4">The sequence shown here is derived from an EMBL/GenBank/DDBJ whole genome shotgun (WGS) entry which is preliminary data.</text>
</comment>
<dbReference type="GO" id="GO:0006749">
    <property type="term" value="P:glutathione metabolic process"/>
    <property type="evidence" value="ECO:0007669"/>
    <property type="project" value="TreeGrafter"/>
</dbReference>
<dbReference type="STRING" id="1566387.QV13_07165"/>
<proteinExistence type="predicted"/>
<dbReference type="InterPro" id="IPR008040">
    <property type="entry name" value="Hydant_A_N"/>
</dbReference>
<keyword evidence="5" id="KW-1185">Reference proteome</keyword>
<dbReference type="GO" id="GO:0017168">
    <property type="term" value="F:5-oxoprolinase (ATP-hydrolyzing) activity"/>
    <property type="evidence" value="ECO:0007669"/>
    <property type="project" value="TreeGrafter"/>
</dbReference>
<evidence type="ECO:0000259" key="3">
    <source>
        <dbReference type="Pfam" id="PF19278"/>
    </source>
</evidence>
<evidence type="ECO:0000313" key="5">
    <source>
        <dbReference type="Proteomes" id="UP000094412"/>
    </source>
</evidence>
<dbReference type="GO" id="GO:0005829">
    <property type="term" value="C:cytosol"/>
    <property type="evidence" value="ECO:0007669"/>
    <property type="project" value="TreeGrafter"/>
</dbReference>
<accession>A0A1C2E3B2</accession>
<feature type="domain" description="Hydantoinase/oxoprolinase N-terminal" evidence="2">
    <location>
        <begin position="5"/>
        <end position="184"/>
    </location>
</feature>
<dbReference type="PANTHER" id="PTHR11365:SF23">
    <property type="entry name" value="HYPOTHETICAL 5-OXOPROLINASE (EUROFUNG)-RELATED"/>
    <property type="match status" value="1"/>
</dbReference>
<dbReference type="Pfam" id="PF19278">
    <property type="entry name" value="Hydant_A_C"/>
    <property type="match status" value="1"/>
</dbReference>
<sequence length="693" mass="74010">MAYVISLDTGGTFTDVVVVGPDGAPVIGKALTTHDRIFSGMREAIAAAAAEKSLSLEQLLAETTLLVYGTTRATNAIVTKRAAKTAFVTTAGFPDILVLKEAGKFDPHDFRTPYPDPYIARRHTFEVRERMSSEATVTIPFDESQARAVVAEIVARKFEAVAVCFLWSVANGEHERRFGQLLDELAPGLPYTLSHELIPIVREYRRASATAIDASLKPLMQSHLRGLESDLRNAGYKGEILVSTTSGGCTNIDAMVAKPIYTIGSGPAMAPISARAYAAQERFGDNVIVCDTGGTTFDVGLVRDGRLTFTRETWLGPQYTGDLMGISAVDMRSVGAGGGSIAWIDEGGLMHVGPQSAGSEPGPACYGRGGLLPTVSDAAAVLGYFDPSYFLGGRMKLDVAAARRALETISSRIGLSVEECSFRILTLASELMIRAIGDITINEGLDPRESAIVAGGGAAGMNIMLIAKELGCKRVILPKTASALSAAGMQYANIVAEETASLVTSTENFDLPGVARVLDSLTTKLLLFAQGLAQNRPHHAIEYIAEARYAGQVWELDTPIPSGHLKDLAAVIELQEEFHRTHERVFAVRDEGSAVEFINWKARLSIPLADPPSPIADVDIVDAETASKEPVPRRDCYFGDAASVATPIYKARSIMPGMRIAGPAIVEEPTTTLVVYPGMSVTLSAAGNYLLEI</sequence>
<dbReference type="InterPro" id="IPR002821">
    <property type="entry name" value="Hydantoinase_A"/>
</dbReference>
<organism evidence="4 5">
    <name type="scientific">Mesorhizobium hungaricum</name>
    <dbReference type="NCBI Taxonomy" id="1566387"/>
    <lineage>
        <taxon>Bacteria</taxon>
        <taxon>Pseudomonadati</taxon>
        <taxon>Pseudomonadota</taxon>
        <taxon>Alphaproteobacteria</taxon>
        <taxon>Hyphomicrobiales</taxon>
        <taxon>Phyllobacteriaceae</taxon>
        <taxon>Mesorhizobium</taxon>
    </lineage>
</organism>
<dbReference type="EMBL" id="MDEO01000028">
    <property type="protein sequence ID" value="OCX21435.1"/>
    <property type="molecule type" value="Genomic_DNA"/>
</dbReference>
<dbReference type="InterPro" id="IPR043129">
    <property type="entry name" value="ATPase_NBD"/>
</dbReference>
<dbReference type="Pfam" id="PF05378">
    <property type="entry name" value="Hydant_A_N"/>
    <property type="match status" value="1"/>
</dbReference>
<gene>
    <name evidence="4" type="ORF">QV13_07165</name>
</gene>
<evidence type="ECO:0000259" key="1">
    <source>
        <dbReference type="Pfam" id="PF01968"/>
    </source>
</evidence>
<dbReference type="AlphaFoldDB" id="A0A1C2E3B2"/>
<feature type="domain" description="Hydantoinase A/oxoprolinase" evidence="1">
    <location>
        <begin position="206"/>
        <end position="497"/>
    </location>
</feature>
<protein>
    <submittedName>
        <fullName evidence="4">5-oxoprolinase</fullName>
    </submittedName>
</protein>
<evidence type="ECO:0000259" key="2">
    <source>
        <dbReference type="Pfam" id="PF05378"/>
    </source>
</evidence>
<dbReference type="PANTHER" id="PTHR11365">
    <property type="entry name" value="5-OXOPROLINASE RELATED"/>
    <property type="match status" value="1"/>
</dbReference>
<dbReference type="InterPro" id="IPR045079">
    <property type="entry name" value="Oxoprolinase-like"/>
</dbReference>
<evidence type="ECO:0000313" key="4">
    <source>
        <dbReference type="EMBL" id="OCX21435.1"/>
    </source>
</evidence>
<feature type="domain" description="Acetophenone carboxylase-like C-terminal" evidence="3">
    <location>
        <begin position="540"/>
        <end position="683"/>
    </location>
</feature>
<dbReference type="Proteomes" id="UP000094412">
    <property type="component" value="Unassembled WGS sequence"/>
</dbReference>